<comment type="similarity">
    <text evidence="1">Belongs to the zinc-containing alcohol dehydrogenase family.</text>
</comment>
<keyword evidence="6" id="KW-1185">Reference proteome</keyword>
<organism evidence="5 6">
    <name type="scientific">Apiospora saccharicola</name>
    <dbReference type="NCBI Taxonomy" id="335842"/>
    <lineage>
        <taxon>Eukaryota</taxon>
        <taxon>Fungi</taxon>
        <taxon>Dikarya</taxon>
        <taxon>Ascomycota</taxon>
        <taxon>Pezizomycotina</taxon>
        <taxon>Sordariomycetes</taxon>
        <taxon>Xylariomycetidae</taxon>
        <taxon>Amphisphaeriales</taxon>
        <taxon>Apiosporaceae</taxon>
        <taxon>Apiospora</taxon>
    </lineage>
</organism>
<evidence type="ECO:0000313" key="6">
    <source>
        <dbReference type="Proteomes" id="UP001446871"/>
    </source>
</evidence>
<protein>
    <submittedName>
        <fullName evidence="5">Polyketide synthase enoylreductase</fullName>
    </submittedName>
</protein>
<dbReference type="PANTHER" id="PTHR45348">
    <property type="entry name" value="HYPOTHETICAL OXIDOREDUCTASE (EUROFUNG)"/>
    <property type="match status" value="1"/>
</dbReference>
<dbReference type="SUPFAM" id="SSF51735">
    <property type="entry name" value="NAD(P)-binding Rossmann-fold domains"/>
    <property type="match status" value="1"/>
</dbReference>
<dbReference type="InterPro" id="IPR013149">
    <property type="entry name" value="ADH-like_C"/>
</dbReference>
<dbReference type="SUPFAM" id="SSF50129">
    <property type="entry name" value="GroES-like"/>
    <property type="match status" value="1"/>
</dbReference>
<keyword evidence="2" id="KW-0521">NADP</keyword>
<dbReference type="CDD" id="cd08249">
    <property type="entry name" value="enoyl_reductase_like"/>
    <property type="match status" value="1"/>
</dbReference>
<dbReference type="PANTHER" id="PTHR45348:SF6">
    <property type="entry name" value="TRANS-ENOYL REDUCTASE APDC"/>
    <property type="match status" value="1"/>
</dbReference>
<keyword evidence="3" id="KW-0560">Oxidoreductase</keyword>
<dbReference type="InterPro" id="IPR020843">
    <property type="entry name" value="ER"/>
</dbReference>
<evidence type="ECO:0000259" key="4">
    <source>
        <dbReference type="SMART" id="SM00829"/>
    </source>
</evidence>
<dbReference type="Proteomes" id="UP001446871">
    <property type="component" value="Unassembled WGS sequence"/>
</dbReference>
<dbReference type="InterPro" id="IPR047122">
    <property type="entry name" value="Trans-enoyl_RdTase-like"/>
</dbReference>
<evidence type="ECO:0000313" key="5">
    <source>
        <dbReference type="EMBL" id="KAK8068345.1"/>
    </source>
</evidence>
<evidence type="ECO:0000256" key="3">
    <source>
        <dbReference type="ARBA" id="ARBA00023002"/>
    </source>
</evidence>
<dbReference type="Gene3D" id="3.40.50.720">
    <property type="entry name" value="NAD(P)-binding Rossmann-like Domain"/>
    <property type="match status" value="1"/>
</dbReference>
<sequence length="313" mass="33323">MGVAFPTPGAVIGMDFVGRVIKKMTMEYVGEGENCVHVGDLVCGMVHGSNPSDPTTGAFAEYVRAATSLLLRVPDGYSLETAASLGTPLLTSCLALWTSLSLPLPGETPLPSNDGPTPPVLVYGGSTACGTMAIQLLRILGYDPVTTCSPTNFNLVNSYGAGAAFDYTSDDLVRNIKEYTGGRLRHALDCMCDQVSTACCYASLGRPGGRYAYLEASPRDWKTREAVKADFVMALEAFGKCVGLPGEYGRPASQDKHHLSVQIYGVYQQLLDDGRLKGHPTEIVGRGLESVLKGLAELKSGSVSGKRLVVWME</sequence>
<comment type="caution">
    <text evidence="5">The sequence shown here is derived from an EMBL/GenBank/DDBJ whole genome shotgun (WGS) entry which is preliminary data.</text>
</comment>
<dbReference type="Gene3D" id="3.90.180.10">
    <property type="entry name" value="Medium-chain alcohol dehydrogenases, catalytic domain"/>
    <property type="match status" value="1"/>
</dbReference>
<dbReference type="SMART" id="SM00829">
    <property type="entry name" value="PKS_ER"/>
    <property type="match status" value="1"/>
</dbReference>
<dbReference type="InterPro" id="IPR036291">
    <property type="entry name" value="NAD(P)-bd_dom_sf"/>
</dbReference>
<reference evidence="5 6" key="1">
    <citation type="submission" date="2023-01" db="EMBL/GenBank/DDBJ databases">
        <title>Analysis of 21 Apiospora genomes using comparative genomics revels a genus with tremendous synthesis potential of carbohydrate active enzymes and secondary metabolites.</title>
        <authorList>
            <person name="Sorensen T."/>
        </authorList>
    </citation>
    <scope>NUCLEOTIDE SEQUENCE [LARGE SCALE GENOMIC DNA]</scope>
    <source>
        <strain evidence="5 6">CBS 83171</strain>
    </source>
</reference>
<accession>A0ABR1VDM5</accession>
<evidence type="ECO:0000256" key="1">
    <source>
        <dbReference type="ARBA" id="ARBA00008072"/>
    </source>
</evidence>
<dbReference type="Pfam" id="PF00107">
    <property type="entry name" value="ADH_zinc_N"/>
    <property type="match status" value="1"/>
</dbReference>
<evidence type="ECO:0000256" key="2">
    <source>
        <dbReference type="ARBA" id="ARBA00022857"/>
    </source>
</evidence>
<gene>
    <name evidence="5" type="ORF">PG996_007457</name>
</gene>
<proteinExistence type="inferred from homology"/>
<dbReference type="InterPro" id="IPR011032">
    <property type="entry name" value="GroES-like_sf"/>
</dbReference>
<name>A0ABR1VDM5_9PEZI</name>
<dbReference type="EMBL" id="JAQQWM010000004">
    <property type="protein sequence ID" value="KAK8068345.1"/>
    <property type="molecule type" value="Genomic_DNA"/>
</dbReference>
<feature type="domain" description="Enoyl reductase (ER)" evidence="4">
    <location>
        <begin position="2"/>
        <end position="309"/>
    </location>
</feature>